<keyword evidence="3 5" id="KW-0443">Lipid metabolism</keyword>
<evidence type="ECO:0000259" key="6">
    <source>
        <dbReference type="PROSITE" id="PS50157"/>
    </source>
</evidence>
<accession>A0A370PSW4</accession>
<evidence type="ECO:0000256" key="1">
    <source>
        <dbReference type="ARBA" id="ARBA00022801"/>
    </source>
</evidence>
<evidence type="ECO:0000256" key="2">
    <source>
        <dbReference type="ARBA" id="ARBA00022963"/>
    </source>
</evidence>
<evidence type="ECO:0000313" key="9">
    <source>
        <dbReference type="Proteomes" id="UP000254937"/>
    </source>
</evidence>
<feature type="active site" description="Nucleophile" evidence="5">
    <location>
        <position position="98"/>
    </location>
</feature>
<keyword evidence="4" id="KW-0862">Zinc</keyword>
<dbReference type="PANTHER" id="PTHR24185">
    <property type="entry name" value="CALCIUM-INDEPENDENT PHOSPHOLIPASE A2-GAMMA"/>
    <property type="match status" value="1"/>
</dbReference>
<dbReference type="PROSITE" id="PS50157">
    <property type="entry name" value="ZINC_FINGER_C2H2_2"/>
    <property type="match status" value="1"/>
</dbReference>
<gene>
    <name evidence="8" type="ORF">M752DRAFT_291329</name>
</gene>
<keyword evidence="1 5" id="KW-0378">Hydrolase</keyword>
<name>A0A370PSW4_ASPPH</name>
<dbReference type="Proteomes" id="UP000254937">
    <property type="component" value="Unassembled WGS sequence"/>
</dbReference>
<evidence type="ECO:0000256" key="4">
    <source>
        <dbReference type="PROSITE-ProRule" id="PRU00042"/>
    </source>
</evidence>
<dbReference type="GO" id="GO:0047499">
    <property type="term" value="F:calcium-independent phospholipase A2 activity"/>
    <property type="evidence" value="ECO:0007669"/>
    <property type="project" value="TreeGrafter"/>
</dbReference>
<proteinExistence type="predicted"/>
<dbReference type="GO" id="GO:0046486">
    <property type="term" value="P:glycerolipid metabolic process"/>
    <property type="evidence" value="ECO:0007669"/>
    <property type="project" value="UniProtKB-ARBA"/>
</dbReference>
<reference evidence="8 9" key="1">
    <citation type="submission" date="2018-07" db="EMBL/GenBank/DDBJ databases">
        <title>Section-level genome sequencing of Aspergillus section Nigri to investigate inter- and intra-species variation.</title>
        <authorList>
            <consortium name="DOE Joint Genome Institute"/>
            <person name="Vesth T.C."/>
            <person name="Nybo J.L."/>
            <person name="Theobald S."/>
            <person name="Frisvad J.C."/>
            <person name="Larsen T.O."/>
            <person name="Nielsen K.F."/>
            <person name="Hoof J.B."/>
            <person name="Brandl J."/>
            <person name="Salamov A."/>
            <person name="Riley R."/>
            <person name="Gladden J.M."/>
            <person name="Phatale P."/>
            <person name="Nielsen M.T."/>
            <person name="Lyhne E.K."/>
            <person name="Kogle M.E."/>
            <person name="Strasser K."/>
            <person name="McDonnell E."/>
            <person name="Barry K."/>
            <person name="Clum A."/>
            <person name="Chen C."/>
            <person name="Nolan M."/>
            <person name="Sandor L."/>
            <person name="Kuo A."/>
            <person name="Lipzen A."/>
            <person name="Hainaut M."/>
            <person name="Drula E."/>
            <person name="Tsang A."/>
            <person name="Magnuson J.K."/>
            <person name="Henrissat B."/>
            <person name="Wiebenga A."/>
            <person name="Simmons B.A."/>
            <person name="Makela M.R."/>
            <person name="De vries R.P."/>
            <person name="Grigoriev I.V."/>
            <person name="Mortensen U.H."/>
            <person name="Baker S.E."/>
            <person name="Andersen M.R."/>
        </authorList>
    </citation>
    <scope>NUCLEOTIDE SEQUENCE [LARGE SCALE GENOMIC DNA]</scope>
    <source>
        <strain evidence="8 9">ATCC 13157</strain>
    </source>
</reference>
<evidence type="ECO:0000313" key="8">
    <source>
        <dbReference type="EMBL" id="RDK45278.1"/>
    </source>
</evidence>
<dbReference type="PANTHER" id="PTHR24185:SF1">
    <property type="entry name" value="CALCIUM-INDEPENDENT PHOSPHOLIPASE A2-GAMMA"/>
    <property type="match status" value="1"/>
</dbReference>
<evidence type="ECO:0000259" key="7">
    <source>
        <dbReference type="PROSITE" id="PS51635"/>
    </source>
</evidence>
<dbReference type="InterPro" id="IPR002641">
    <property type="entry name" value="PNPLA_dom"/>
</dbReference>
<sequence length="480" mass="54382">MQSSPRVKYNLLSFDGGGMRGYGSMLILERLMSYVKDIEGDANCLADLLKDVPDANCDPAESSFHPHDCPAGIEGSVMNEEVNKFLPCHYFDCIIGTSTGGLIAMMLGRLRMTVTHARQQYQLLGQQVFGSPRSFPYLSFRPLAIIKYNHEGLVKAVKDIIKRHDSIQQGPYGFPNASFNKTDYGVCSTVVTALGKVYDSQWSPIRTNENEEMNEVNYRFQTYDTPEKTNSGDPNLGTAFTGPLWWVARACTAAPTYFIPKEIEALNGNIWRFKDAGLVLQNPTQEGVDEVLRWGPPSETYAQCFNTIVSIGAGLQRPPKNFGPGRAPGGGWLDTLAVIKAGFKFDNPEAVHKNMSRTLGVNGIYWRFNSDSHEWGNIKLDQYDEGTMTKMRTLANTYLAREDVKHDLQECAKSLVKHRRQRLKQQDAWERFALAVEYRCAAPGCFNHYNLKEDMENHMRRCHRGNQEKAKRLIWRYDRS</sequence>
<keyword evidence="9" id="KW-1185">Reference proteome</keyword>
<evidence type="ECO:0000256" key="5">
    <source>
        <dbReference type="PROSITE-ProRule" id="PRU01161"/>
    </source>
</evidence>
<dbReference type="GO" id="GO:0008270">
    <property type="term" value="F:zinc ion binding"/>
    <property type="evidence" value="ECO:0007669"/>
    <property type="project" value="UniProtKB-KW"/>
</dbReference>
<dbReference type="SUPFAM" id="SSF52151">
    <property type="entry name" value="FabD/lysophospholipase-like"/>
    <property type="match status" value="1"/>
</dbReference>
<dbReference type="GO" id="GO:0019369">
    <property type="term" value="P:arachidonate metabolic process"/>
    <property type="evidence" value="ECO:0007669"/>
    <property type="project" value="TreeGrafter"/>
</dbReference>
<dbReference type="AlphaFoldDB" id="A0A370PSW4"/>
<dbReference type="InterPro" id="IPR013087">
    <property type="entry name" value="Znf_C2H2_type"/>
</dbReference>
<protein>
    <submittedName>
        <fullName evidence="8">FabD/lysophospholipase-like protein</fullName>
    </submittedName>
</protein>
<dbReference type="EMBL" id="KZ851848">
    <property type="protein sequence ID" value="RDK45278.1"/>
    <property type="molecule type" value="Genomic_DNA"/>
</dbReference>
<feature type="domain" description="C2H2-type" evidence="6">
    <location>
        <begin position="438"/>
        <end position="468"/>
    </location>
</feature>
<dbReference type="PROSITE" id="PS51635">
    <property type="entry name" value="PNPLA"/>
    <property type="match status" value="1"/>
</dbReference>
<feature type="short sequence motif" description="GXSXG" evidence="5">
    <location>
        <begin position="96"/>
        <end position="100"/>
    </location>
</feature>
<dbReference type="PROSITE" id="PS00028">
    <property type="entry name" value="ZINC_FINGER_C2H2_1"/>
    <property type="match status" value="1"/>
</dbReference>
<keyword evidence="2 5" id="KW-0442">Lipid degradation</keyword>
<dbReference type="Pfam" id="PF01734">
    <property type="entry name" value="Patatin"/>
    <property type="match status" value="1"/>
</dbReference>
<evidence type="ECO:0000256" key="3">
    <source>
        <dbReference type="ARBA" id="ARBA00023098"/>
    </source>
</evidence>
<organism evidence="8 9">
    <name type="scientific">Aspergillus phoenicis ATCC 13157</name>
    <dbReference type="NCBI Taxonomy" id="1353007"/>
    <lineage>
        <taxon>Eukaryota</taxon>
        <taxon>Fungi</taxon>
        <taxon>Dikarya</taxon>
        <taxon>Ascomycota</taxon>
        <taxon>Pezizomycotina</taxon>
        <taxon>Eurotiomycetes</taxon>
        <taxon>Eurotiomycetidae</taxon>
        <taxon>Eurotiales</taxon>
        <taxon>Aspergillaceae</taxon>
        <taxon>Aspergillus</taxon>
    </lineage>
</organism>
<dbReference type="GO" id="GO:0016042">
    <property type="term" value="P:lipid catabolic process"/>
    <property type="evidence" value="ECO:0007669"/>
    <property type="project" value="UniProtKB-UniRule"/>
</dbReference>
<dbReference type="InterPro" id="IPR016035">
    <property type="entry name" value="Acyl_Trfase/lysoPLipase"/>
</dbReference>
<dbReference type="GO" id="GO:0016020">
    <property type="term" value="C:membrane"/>
    <property type="evidence" value="ECO:0007669"/>
    <property type="project" value="TreeGrafter"/>
</dbReference>
<keyword evidence="4" id="KW-0479">Metal-binding</keyword>
<keyword evidence="4" id="KW-0863">Zinc-finger</keyword>
<comment type="caution">
    <text evidence="5">Lacks conserved residue(s) required for the propagation of feature annotation.</text>
</comment>
<dbReference type="Gene3D" id="3.40.1090.10">
    <property type="entry name" value="Cytosolic phospholipase A2 catalytic domain"/>
    <property type="match status" value="1"/>
</dbReference>
<feature type="domain" description="PNPLA" evidence="7">
    <location>
        <begin position="12"/>
        <end position="288"/>
    </location>
</feature>
<feature type="short sequence motif" description="GXGXXG" evidence="5">
    <location>
        <begin position="16"/>
        <end position="21"/>
    </location>
</feature>
<feature type="active site" description="Proton acceptor" evidence="5">
    <location>
        <position position="275"/>
    </location>
</feature>